<evidence type="ECO:0000256" key="2">
    <source>
        <dbReference type="ARBA" id="ARBA00022603"/>
    </source>
</evidence>
<dbReference type="PANTHER" id="PTHR33841">
    <property type="entry name" value="DNA METHYLTRANSFERASE YEEA-RELATED"/>
    <property type="match status" value="1"/>
</dbReference>
<dbReference type="GO" id="GO:0009007">
    <property type="term" value="F:site-specific DNA-methyltransferase (adenine-specific) activity"/>
    <property type="evidence" value="ECO:0007669"/>
    <property type="project" value="UniProtKB-EC"/>
</dbReference>
<dbReference type="GO" id="GO:0032259">
    <property type="term" value="P:methylation"/>
    <property type="evidence" value="ECO:0007669"/>
    <property type="project" value="UniProtKB-KW"/>
</dbReference>
<dbReference type="RefSeq" id="WP_208078048.1">
    <property type="nucleotide sequence ID" value="NZ_CP071869.1"/>
</dbReference>
<feature type="domain" description="MmeI-like DNA-methyltransferase" evidence="5">
    <location>
        <begin position="342"/>
        <end position="527"/>
    </location>
</feature>
<dbReference type="PANTHER" id="PTHR33841:SF1">
    <property type="entry name" value="DNA METHYLTRANSFERASE A"/>
    <property type="match status" value="1"/>
</dbReference>
<evidence type="ECO:0000259" key="5">
    <source>
        <dbReference type="Pfam" id="PF20473"/>
    </source>
</evidence>
<proteinExistence type="predicted"/>
<comment type="catalytic activity">
    <reaction evidence="4">
        <text>a 2'-deoxyadenosine in DNA + S-adenosyl-L-methionine = an N(6)-methyl-2'-deoxyadenosine in DNA + S-adenosyl-L-homocysteine + H(+)</text>
        <dbReference type="Rhea" id="RHEA:15197"/>
        <dbReference type="Rhea" id="RHEA-COMP:12418"/>
        <dbReference type="Rhea" id="RHEA-COMP:12419"/>
        <dbReference type="ChEBI" id="CHEBI:15378"/>
        <dbReference type="ChEBI" id="CHEBI:57856"/>
        <dbReference type="ChEBI" id="CHEBI:59789"/>
        <dbReference type="ChEBI" id="CHEBI:90615"/>
        <dbReference type="ChEBI" id="CHEBI:90616"/>
        <dbReference type="EC" id="2.1.1.72"/>
    </reaction>
</comment>
<gene>
    <name evidence="6" type="ORF">J3359_16010</name>
</gene>
<dbReference type="Pfam" id="PF20473">
    <property type="entry name" value="MmeI_Mtase"/>
    <property type="match status" value="1"/>
</dbReference>
<dbReference type="EMBL" id="CP071869">
    <property type="protein sequence ID" value="QTE22290.1"/>
    <property type="molecule type" value="Genomic_DNA"/>
</dbReference>
<keyword evidence="2" id="KW-0489">Methyltransferase</keyword>
<accession>A0A975H913</accession>
<dbReference type="SUPFAM" id="SSF53335">
    <property type="entry name" value="S-adenosyl-L-methionine-dependent methyltransferases"/>
    <property type="match status" value="1"/>
</dbReference>
<evidence type="ECO:0000256" key="1">
    <source>
        <dbReference type="ARBA" id="ARBA00011900"/>
    </source>
</evidence>
<keyword evidence="7" id="KW-1185">Reference proteome</keyword>
<dbReference type="PROSITE" id="PS00092">
    <property type="entry name" value="N6_MTASE"/>
    <property type="match status" value="1"/>
</dbReference>
<dbReference type="InterPro" id="IPR029063">
    <property type="entry name" value="SAM-dependent_MTases_sf"/>
</dbReference>
<reference evidence="6 7" key="1">
    <citation type="submission" date="2021-03" db="EMBL/GenBank/DDBJ databases">
        <title>Complete genome of Polaribacter_sp.SM13.</title>
        <authorList>
            <person name="Jeong S.W."/>
            <person name="Bae J.W."/>
        </authorList>
    </citation>
    <scope>NUCLEOTIDE SEQUENCE [LARGE SCALE GENOMIC DNA]</scope>
    <source>
        <strain evidence="6 7">SM13</strain>
    </source>
</reference>
<keyword evidence="3" id="KW-0808">Transferase</keyword>
<dbReference type="Gene3D" id="3.40.50.150">
    <property type="entry name" value="Vaccinia Virus protein VP39"/>
    <property type="match status" value="1"/>
</dbReference>
<dbReference type="InterPro" id="IPR002052">
    <property type="entry name" value="DNA_methylase_N6_adenine_CS"/>
</dbReference>
<organism evidence="6 7">
    <name type="scientific">Polaribacter cellanae</name>
    <dbReference type="NCBI Taxonomy" id="2818493"/>
    <lineage>
        <taxon>Bacteria</taxon>
        <taxon>Pseudomonadati</taxon>
        <taxon>Bacteroidota</taxon>
        <taxon>Flavobacteriia</taxon>
        <taxon>Flavobacteriales</taxon>
        <taxon>Flavobacteriaceae</taxon>
    </lineage>
</organism>
<dbReference type="InterPro" id="IPR046816">
    <property type="entry name" value="MmeI_Mtase"/>
</dbReference>
<sequence length="1039" mass="122421">MTKALNNILNQLDLIENKAVFYRNKGNGEVFYGFSSDINKKLDEIKPDAFFVFNKQPLILFFDLTSIKNVDEAENEIHKKVWSFDNSPIIFIIKDSEIKVYNALNFEKHTGLEEIKLSQQERNKKFSFWNLQSGETLEWFYEKHKKTILKKRVNQQLFENIKQTIILLKEDFGLEESLAKILVLRLIFVRYLIDRKIKIDTTFIQGNEKSVIARRKSLSDLIANPKQLAAFFDYLNTRFNGVLFKDSNIELTFNQADKLSKIFNPDGVNNDDKLTLFSDFDFQYDVFDFGIIPVELISGIYETLLDEETKNTTSAVYTPPFLVDYILNETVDAYFEENTLTSECKIFDPAMGSGIFLVQGLRRMIEREKKLNPNDDNLTFGNKIKEIAERNLFGIDINEEAINVACFSIYVALLDYQEPGNIDQYIFPNLKDKNFFKAHFFDSNKKNVWDKIKKERVNFILGNPPWKSDNSPEHLDWLKQTKFNKIVSDKQLAQSYLIRVKDFVQKESKIALIVTSKVYFNNKAQRFKKYFLENNKIYEIFDLSAVRRLVFENADNPGTIITFKINNNQKEENLQSVIKHISLKQNRFFNKFSKNLIIEKFDIKEIQQKYFLENIWMFKVALYGNTLDYLFIKKLYNYQDSFKSYLEKVKDIHLGDGIKKHTKGSINKILSLSNYTADKYPKPFYEISKIPIIETKEIKQYVVNPRETNLPNKQDLLVKSGRKIDLYLGDRILFSSNLLAETEIVVPYVKGDSVFREKTLGVATTNKKDVLKKIYAICLSDLYTYFQYLNSSNWGVYYSQILQTEYLSFPYFQMSEKLENELILITETILKFSENNSVKNNFAFEKNCVNNIINLAYGIKDYEKDLIDYALNVSRYQFQESKQHLVSNFNDSDHRNKKNVLKKYAEVYIQEFKEIYEDCFFKVEIYELDTFITMHFVVYDEKPLNFVQIEFVKEVTDEQELFEKLSTLSISKIASSTNEENNLFIQKDIKGFEESSFYIIKPKEYKCWHRAMAWYDVAEFKEAIQRAELERINLSDINE</sequence>
<dbReference type="AlphaFoldDB" id="A0A975H913"/>
<dbReference type="PRINTS" id="PR00507">
    <property type="entry name" value="N12N6MTFRASE"/>
</dbReference>
<name>A0A975H913_9FLAO</name>
<protein>
    <recommendedName>
        <fullName evidence="1">site-specific DNA-methyltransferase (adenine-specific)</fullName>
        <ecNumber evidence="1">2.1.1.72</ecNumber>
    </recommendedName>
</protein>
<evidence type="ECO:0000313" key="6">
    <source>
        <dbReference type="EMBL" id="QTE22290.1"/>
    </source>
</evidence>
<dbReference type="REBASE" id="479600">
    <property type="entry name" value="PspSM13ORF16010P"/>
</dbReference>
<evidence type="ECO:0000256" key="4">
    <source>
        <dbReference type="ARBA" id="ARBA00047942"/>
    </source>
</evidence>
<dbReference type="Proteomes" id="UP000663920">
    <property type="component" value="Chromosome"/>
</dbReference>
<dbReference type="GO" id="GO:0003676">
    <property type="term" value="F:nucleic acid binding"/>
    <property type="evidence" value="ECO:0007669"/>
    <property type="project" value="InterPro"/>
</dbReference>
<evidence type="ECO:0000313" key="7">
    <source>
        <dbReference type="Proteomes" id="UP000663920"/>
    </source>
</evidence>
<dbReference type="InterPro" id="IPR050953">
    <property type="entry name" value="N4_N6_ade-DNA_methylase"/>
</dbReference>
<dbReference type="KEGG" id="pcea:J3359_16010"/>
<dbReference type="EC" id="2.1.1.72" evidence="1"/>
<evidence type="ECO:0000256" key="3">
    <source>
        <dbReference type="ARBA" id="ARBA00022679"/>
    </source>
</evidence>